<proteinExistence type="predicted"/>
<dbReference type="HOGENOM" id="CLU_1665969_0_0_0"/>
<evidence type="ECO:0000313" key="3">
    <source>
        <dbReference type="EMBL" id="GAK55703.1"/>
    </source>
</evidence>
<evidence type="ECO:0000256" key="1">
    <source>
        <dbReference type="SAM" id="Coils"/>
    </source>
</evidence>
<keyword evidence="1" id="KW-0175">Coiled coil</keyword>
<organism evidence="3">
    <name type="scientific">Vecturithrix granuli</name>
    <dbReference type="NCBI Taxonomy" id="1499967"/>
    <lineage>
        <taxon>Bacteria</taxon>
        <taxon>Candidatus Moduliflexota</taxon>
        <taxon>Candidatus Vecturitrichia</taxon>
        <taxon>Candidatus Vecturitrichales</taxon>
        <taxon>Candidatus Vecturitrichaceae</taxon>
        <taxon>Candidatus Vecturithrix</taxon>
    </lineage>
</organism>
<evidence type="ECO:0000256" key="2">
    <source>
        <dbReference type="SAM" id="MobiDB-lite"/>
    </source>
</evidence>
<evidence type="ECO:0000313" key="4">
    <source>
        <dbReference type="Proteomes" id="UP000030661"/>
    </source>
</evidence>
<keyword evidence="4" id="KW-1185">Reference proteome</keyword>
<accession>A0A081BTP8</accession>
<sequence length="171" mass="19786">MSEMTDNQIQGGTSQQGFSGEVDSDLLIDDLSYQEAKTYVMQFLTAEKKTERLLQEKQQAFNKWNERLAYAEQRGTPEQVERVKQELHALIRERDQLIAERDALHRKNIILKEKLQLKAKEVEASAGARAERLLTDFEQLVNVDEYKLQEATKNQEAEDELAKLKAKLNHP</sequence>
<dbReference type="AlphaFoldDB" id="A0A081BTP8"/>
<dbReference type="EMBL" id="DF820464">
    <property type="protein sequence ID" value="GAK55703.1"/>
    <property type="molecule type" value="Genomic_DNA"/>
</dbReference>
<reference evidence="3" key="1">
    <citation type="journal article" date="2015" name="PeerJ">
        <title>First genomic representation of candidate bacterial phylum KSB3 points to enhanced environmental sensing as a trigger of wastewater bulking.</title>
        <authorList>
            <person name="Sekiguchi Y."/>
            <person name="Ohashi A."/>
            <person name="Parks D.H."/>
            <person name="Yamauchi T."/>
            <person name="Tyson G.W."/>
            <person name="Hugenholtz P."/>
        </authorList>
    </citation>
    <scope>NUCLEOTIDE SEQUENCE [LARGE SCALE GENOMIC DNA]</scope>
</reference>
<dbReference type="Proteomes" id="UP000030661">
    <property type="component" value="Unassembled WGS sequence"/>
</dbReference>
<dbReference type="STRING" id="1499967.U27_02660"/>
<gene>
    <name evidence="3" type="ORF">U27_02660</name>
</gene>
<feature type="region of interest" description="Disordered" evidence="2">
    <location>
        <begin position="1"/>
        <end position="20"/>
    </location>
</feature>
<name>A0A081BTP8_VECG1</name>
<feature type="coiled-coil region" evidence="1">
    <location>
        <begin position="54"/>
        <end position="107"/>
    </location>
</feature>
<protein>
    <submittedName>
        <fullName evidence="3">Uncharacterized protein</fullName>
    </submittedName>
</protein>
<feature type="compositionally biased region" description="Polar residues" evidence="2">
    <location>
        <begin position="1"/>
        <end position="18"/>
    </location>
</feature>